<evidence type="ECO:0000313" key="3">
    <source>
        <dbReference type="Proteomes" id="UP000494115"/>
    </source>
</evidence>
<reference evidence="2 3" key="1">
    <citation type="submission" date="2020-04" db="EMBL/GenBank/DDBJ databases">
        <authorList>
            <person name="De Canck E."/>
        </authorList>
    </citation>
    <scope>NUCLEOTIDE SEQUENCE [LARGE SCALE GENOMIC DNA]</scope>
    <source>
        <strain evidence="2 3">LMG 28138</strain>
    </source>
</reference>
<dbReference type="EMBL" id="CADIKM010000006">
    <property type="protein sequence ID" value="CAB3784459.1"/>
    <property type="molecule type" value="Genomic_DNA"/>
</dbReference>
<evidence type="ECO:0000313" key="2">
    <source>
        <dbReference type="EMBL" id="CAB3784459.1"/>
    </source>
</evidence>
<organism evidence="2 3">
    <name type="scientific">Pararobbsia alpina</name>
    <dbReference type="NCBI Taxonomy" id="621374"/>
    <lineage>
        <taxon>Bacteria</taxon>
        <taxon>Pseudomonadati</taxon>
        <taxon>Pseudomonadota</taxon>
        <taxon>Betaproteobacteria</taxon>
        <taxon>Burkholderiales</taxon>
        <taxon>Burkholderiaceae</taxon>
        <taxon>Pararobbsia</taxon>
    </lineage>
</organism>
<gene>
    <name evidence="2" type="ORF">LMG28138_01814</name>
</gene>
<sequence>MNPSQTLEGRIQHRAEAYHDPELSACAYEAAIVTAERDSLRSPSWIFLWIAYGAVCGAIGVIVAQHAWSVL</sequence>
<name>A0A6S7C9P3_9BURK</name>
<protein>
    <submittedName>
        <fullName evidence="2">Uncharacterized protein</fullName>
    </submittedName>
</protein>
<keyword evidence="3" id="KW-1185">Reference proteome</keyword>
<dbReference type="AlphaFoldDB" id="A0A6S7C9P3"/>
<proteinExistence type="predicted"/>
<feature type="transmembrane region" description="Helical" evidence="1">
    <location>
        <begin position="46"/>
        <end position="68"/>
    </location>
</feature>
<evidence type="ECO:0000256" key="1">
    <source>
        <dbReference type="SAM" id="Phobius"/>
    </source>
</evidence>
<keyword evidence="1" id="KW-1133">Transmembrane helix</keyword>
<keyword evidence="1" id="KW-0812">Transmembrane</keyword>
<accession>A0A6S7C9P3</accession>
<dbReference type="Proteomes" id="UP000494115">
    <property type="component" value="Unassembled WGS sequence"/>
</dbReference>
<keyword evidence="1" id="KW-0472">Membrane</keyword>